<feature type="domain" description="Pre-nudix hydrolase" evidence="4">
    <location>
        <begin position="7"/>
        <end position="81"/>
    </location>
</feature>
<dbReference type="Gene3D" id="3.40.630.30">
    <property type="match status" value="1"/>
</dbReference>
<name>A0A1S3BR37_CUCME</name>
<evidence type="ECO:0000256" key="2">
    <source>
        <dbReference type="ARBA" id="ARBA00022801"/>
    </source>
</evidence>
<dbReference type="KEGG" id="cmo:103492277"/>
<keyword evidence="3" id="KW-1133">Transmembrane helix</keyword>
<dbReference type="eggNOG" id="KOG0648">
    <property type="taxonomic scope" value="Eukaryota"/>
</dbReference>
<dbReference type="InParanoid" id="A0A1S3BR37"/>
<proteinExistence type="inferred from homology"/>
<keyword evidence="5" id="KW-1185">Reference proteome</keyword>
<evidence type="ECO:0000313" key="5">
    <source>
        <dbReference type="Proteomes" id="UP001652600"/>
    </source>
</evidence>
<protein>
    <submittedName>
        <fullName evidence="6">Nudix hydrolase 8-like isoform X1</fullName>
    </submittedName>
</protein>
<keyword evidence="2" id="KW-0378">Hydrolase</keyword>
<evidence type="ECO:0000256" key="1">
    <source>
        <dbReference type="ARBA" id="ARBA00005582"/>
    </source>
</evidence>
<reference evidence="6" key="2">
    <citation type="submission" date="2025-08" db="UniProtKB">
        <authorList>
            <consortium name="RefSeq"/>
        </authorList>
    </citation>
    <scope>IDENTIFICATION</scope>
    <source>
        <tissue evidence="6">Stem</tissue>
    </source>
</reference>
<gene>
    <name evidence="6" type="primary">LOC103492277</name>
</gene>
<evidence type="ECO:0000256" key="3">
    <source>
        <dbReference type="SAM" id="Phobius"/>
    </source>
</evidence>
<organism evidence="5 6">
    <name type="scientific">Cucumis melo</name>
    <name type="common">Muskmelon</name>
    <dbReference type="NCBI Taxonomy" id="3656"/>
    <lineage>
        <taxon>Eukaryota</taxon>
        <taxon>Viridiplantae</taxon>
        <taxon>Streptophyta</taxon>
        <taxon>Embryophyta</taxon>
        <taxon>Tracheophyta</taxon>
        <taxon>Spermatophyta</taxon>
        <taxon>Magnoliopsida</taxon>
        <taxon>eudicotyledons</taxon>
        <taxon>Gunneridae</taxon>
        <taxon>Pentapetalae</taxon>
        <taxon>rosids</taxon>
        <taxon>fabids</taxon>
        <taxon>Cucurbitales</taxon>
        <taxon>Cucurbitaceae</taxon>
        <taxon>Benincaseae</taxon>
        <taxon>Cucumis</taxon>
    </lineage>
</organism>
<dbReference type="Proteomes" id="UP001652600">
    <property type="component" value="Chromosome 2"/>
</dbReference>
<dbReference type="GO" id="GO:0035529">
    <property type="term" value="F:NADH pyrophosphatase activity"/>
    <property type="evidence" value="ECO:0007669"/>
    <property type="project" value="TreeGrafter"/>
</dbReference>
<dbReference type="PANTHER" id="PTHR13994:SF53">
    <property type="entry name" value="NUDIX HYDROLASE 8-LIKE"/>
    <property type="match status" value="1"/>
</dbReference>
<evidence type="ECO:0000313" key="6">
    <source>
        <dbReference type="RefSeq" id="XP_008450801.1"/>
    </source>
</evidence>
<dbReference type="Pfam" id="PF18290">
    <property type="entry name" value="Nudix_hydro"/>
    <property type="match status" value="1"/>
</dbReference>
<dbReference type="SMR" id="A0A1S3BR37"/>
<sequence length="154" mass="17392">MAMELLDHWNDEYEGIIINSESLPSKHLSSNRDSSGEKGCGSKLDTEQAALVSVAINCCNFQEGFNYHHAEAGYVMLTYWIPDLPSMLPSGPSHHIGVAALPSMTTRRWIQCSCFGNCVQVSIYTFWLTRFFHRLTWLVGLAATPIFTLYIYLH</sequence>
<dbReference type="GO" id="GO:0047631">
    <property type="term" value="F:ADP-ribose diphosphatase activity"/>
    <property type="evidence" value="ECO:0007669"/>
    <property type="project" value="TreeGrafter"/>
</dbReference>
<dbReference type="PANTHER" id="PTHR13994">
    <property type="entry name" value="NUDIX HYDROLASE RELATED"/>
    <property type="match status" value="1"/>
</dbReference>
<dbReference type="RefSeq" id="XP_008450801.1">
    <property type="nucleotide sequence ID" value="XM_008452579.3"/>
</dbReference>
<dbReference type="AlphaFoldDB" id="A0A1S3BR37"/>
<feature type="transmembrane region" description="Helical" evidence="3">
    <location>
        <begin position="135"/>
        <end position="153"/>
    </location>
</feature>
<evidence type="ECO:0000259" key="4">
    <source>
        <dbReference type="Pfam" id="PF18290"/>
    </source>
</evidence>
<dbReference type="GeneID" id="103492277"/>
<keyword evidence="3" id="KW-0472">Membrane</keyword>
<reference evidence="5" key="1">
    <citation type="submission" date="2025-05" db="UniProtKB">
        <authorList>
            <consortium name="RefSeq"/>
        </authorList>
    </citation>
    <scope>NUCLEOTIDE SEQUENCE [LARGE SCALE GENOMIC DNA]</scope>
</reference>
<dbReference type="GO" id="GO:0051287">
    <property type="term" value="F:NAD binding"/>
    <property type="evidence" value="ECO:0007669"/>
    <property type="project" value="TreeGrafter"/>
</dbReference>
<dbReference type="InterPro" id="IPR003293">
    <property type="entry name" value="Nudix_hydrolase6-like"/>
</dbReference>
<keyword evidence="3" id="KW-0812">Transmembrane</keyword>
<dbReference type="InterPro" id="IPR040618">
    <property type="entry name" value="Pre-Nudix"/>
</dbReference>
<comment type="similarity">
    <text evidence="1">Belongs to the Nudix hydrolase family.</text>
</comment>
<accession>A0A1S3BR37</accession>